<name>A0A2X2STJ7_CAPOC</name>
<dbReference type="EMBL" id="UAVS01000010">
    <property type="protein sequence ID" value="SQA95214.1"/>
    <property type="molecule type" value="Genomic_DNA"/>
</dbReference>
<proteinExistence type="predicted"/>
<evidence type="ECO:0000313" key="3">
    <source>
        <dbReference type="EMBL" id="SQA95214.1"/>
    </source>
</evidence>
<evidence type="ECO:0000256" key="1">
    <source>
        <dbReference type="SAM" id="Phobius"/>
    </source>
</evidence>
<gene>
    <name evidence="3" type="ORF">NCTC11545_02433</name>
</gene>
<accession>A0A2X2STJ7</accession>
<reference evidence="3 4" key="1">
    <citation type="submission" date="2018-06" db="EMBL/GenBank/DDBJ databases">
        <authorList>
            <consortium name="Pathogen Informatics"/>
            <person name="Doyle S."/>
        </authorList>
    </citation>
    <scope>NUCLEOTIDE SEQUENCE [LARGE SCALE GENOMIC DNA]</scope>
    <source>
        <strain evidence="3 4">NCTC11545</strain>
    </source>
</reference>
<sequence length="125" mass="14948">MTLIEMLSSIEDTRKRRGIRHKMPNFLIMCLTAIMSGYTGYREIGRFLKENQWEFKKYLTFCKVPTYGSIRRIFMEIDFDDFAQNSISGLPNFYQCVKVKHLLLMEKLLQELLKTLKITIRILFH</sequence>
<dbReference type="Pfam" id="PF13808">
    <property type="entry name" value="DDE_Tnp_1_assoc"/>
    <property type="match status" value="1"/>
</dbReference>
<keyword evidence="1" id="KW-0812">Transmembrane</keyword>
<organism evidence="3 4">
    <name type="scientific">Capnocytophaga ochracea</name>
    <dbReference type="NCBI Taxonomy" id="1018"/>
    <lineage>
        <taxon>Bacteria</taxon>
        <taxon>Pseudomonadati</taxon>
        <taxon>Bacteroidota</taxon>
        <taxon>Flavobacteriia</taxon>
        <taxon>Flavobacteriales</taxon>
        <taxon>Flavobacteriaceae</taxon>
        <taxon>Capnocytophaga</taxon>
    </lineage>
</organism>
<dbReference type="Proteomes" id="UP000250169">
    <property type="component" value="Unassembled WGS sequence"/>
</dbReference>
<dbReference type="InterPro" id="IPR032806">
    <property type="entry name" value="YbfD_N"/>
</dbReference>
<protein>
    <submittedName>
        <fullName evidence="3">Transposase</fullName>
    </submittedName>
</protein>
<feature type="domain" description="H repeat-associated protein N-terminal" evidence="2">
    <location>
        <begin position="5"/>
        <end position="84"/>
    </location>
</feature>
<evidence type="ECO:0000313" key="4">
    <source>
        <dbReference type="Proteomes" id="UP000250169"/>
    </source>
</evidence>
<feature type="transmembrane region" description="Helical" evidence="1">
    <location>
        <begin position="23"/>
        <end position="41"/>
    </location>
</feature>
<keyword evidence="1" id="KW-0472">Membrane</keyword>
<keyword evidence="1" id="KW-1133">Transmembrane helix</keyword>
<dbReference type="AlphaFoldDB" id="A0A2X2STJ7"/>
<evidence type="ECO:0000259" key="2">
    <source>
        <dbReference type="Pfam" id="PF13808"/>
    </source>
</evidence>
<dbReference type="RefSeq" id="WP_111973349.1">
    <property type="nucleotide sequence ID" value="NZ_UAVS01000010.1"/>
</dbReference>